<evidence type="ECO:0000313" key="3">
    <source>
        <dbReference type="Proteomes" id="UP000824366"/>
    </source>
</evidence>
<protein>
    <submittedName>
        <fullName evidence="2">Uncharacterized protein</fullName>
    </submittedName>
</protein>
<accession>A0ABM7MP26</accession>
<gene>
    <name evidence="2" type="ORF">MIZ03_2957</name>
</gene>
<reference evidence="2 3" key="1">
    <citation type="journal article" date="2021" name="Microbiol. Spectr.">
        <title>A Single Bacterium Capable of Oxidation and Reduction of Iron at Circumneutral pH.</title>
        <authorList>
            <person name="Kato S."/>
            <person name="Ohkuma M."/>
        </authorList>
    </citation>
    <scope>NUCLEOTIDE SEQUENCE [LARGE SCALE GENOMIC DNA]</scope>
    <source>
        <strain evidence="2 3">MIZ03</strain>
    </source>
</reference>
<evidence type="ECO:0000313" key="2">
    <source>
        <dbReference type="EMBL" id="BCO28064.1"/>
    </source>
</evidence>
<keyword evidence="1" id="KW-0732">Signal</keyword>
<dbReference type="EMBL" id="AP024238">
    <property type="protein sequence ID" value="BCO28064.1"/>
    <property type="molecule type" value="Genomic_DNA"/>
</dbReference>
<dbReference type="Proteomes" id="UP000824366">
    <property type="component" value="Chromosome"/>
</dbReference>
<sequence>MKPGHRKAGWTNAVPCLLTAGAMWLAGNTWAAVDDSAGLALLAQHTQLAGQLQHNPFGRPLVLFSSEGASGLTGDIYAVMAYPLSTVSSSLKSADKWCEVMILHINTKYCHATDGPQGNTLRVHIGKKTPQNLAAATRMDFQYSEVAASANYFAVALSAEDGPLGTSDYRIGLQAVALPGNKTFLHLGYSYGMGFAGRMAMQTYLATIGADKVGFTQIRKRRDGQFQWVDGVLGVVERNAMRYFLAIDSVLAAQSLPPAQQFEARLQGWFTAVERYPRQLHEMDRPAYLEMKRAEHTRQQTLL</sequence>
<feature type="chain" id="PRO_5045979312" evidence="1">
    <location>
        <begin position="32"/>
        <end position="303"/>
    </location>
</feature>
<organism evidence="2 3">
    <name type="scientific">Rhodoferax lithotrophicus</name>
    <dbReference type="NCBI Taxonomy" id="2798804"/>
    <lineage>
        <taxon>Bacteria</taxon>
        <taxon>Pseudomonadati</taxon>
        <taxon>Pseudomonadota</taxon>
        <taxon>Betaproteobacteria</taxon>
        <taxon>Burkholderiales</taxon>
        <taxon>Comamonadaceae</taxon>
        <taxon>Rhodoferax</taxon>
    </lineage>
</organism>
<name>A0ABM7MP26_9BURK</name>
<feature type="signal peptide" evidence="1">
    <location>
        <begin position="1"/>
        <end position="31"/>
    </location>
</feature>
<evidence type="ECO:0000256" key="1">
    <source>
        <dbReference type="SAM" id="SignalP"/>
    </source>
</evidence>
<keyword evidence="3" id="KW-1185">Reference proteome</keyword>
<proteinExistence type="predicted"/>
<dbReference type="RefSeq" id="WP_223904058.1">
    <property type="nucleotide sequence ID" value="NZ_AP024238.1"/>
</dbReference>